<evidence type="ECO:0000313" key="2">
    <source>
        <dbReference type="EMBL" id="MEQ2314465.1"/>
    </source>
</evidence>
<gene>
    <name evidence="2" type="ORF">AMECASPLE_012386</name>
</gene>
<feature type="compositionally biased region" description="Basic and acidic residues" evidence="1">
    <location>
        <begin position="124"/>
        <end position="136"/>
    </location>
</feature>
<accession>A0ABV1A9H7</accession>
<sequence>MVSRQPEQTRRAVQSKSQPPLVAGAENFYRVISSLIGSALEETGNEQSNRSSRGRPAGGVQSAQEDPSPTGTTRKRASSEEESNQGVSSRRREGEIRAQQKQRYQQQRRKRSFAATPAGQSVEKSTRTCKDDHEESSGSTLLDCQGHNTMLGAILSRLLRIIAGLNPDQDPWCREQLRRMI</sequence>
<evidence type="ECO:0000256" key="1">
    <source>
        <dbReference type="SAM" id="MobiDB-lite"/>
    </source>
</evidence>
<evidence type="ECO:0000313" key="3">
    <source>
        <dbReference type="Proteomes" id="UP001469553"/>
    </source>
</evidence>
<dbReference type="Proteomes" id="UP001469553">
    <property type="component" value="Unassembled WGS sequence"/>
</dbReference>
<keyword evidence="3" id="KW-1185">Reference proteome</keyword>
<feature type="region of interest" description="Disordered" evidence="1">
    <location>
        <begin position="40"/>
        <end position="140"/>
    </location>
</feature>
<dbReference type="EMBL" id="JAHRIP010085415">
    <property type="protein sequence ID" value="MEQ2314465.1"/>
    <property type="molecule type" value="Genomic_DNA"/>
</dbReference>
<reference evidence="2 3" key="1">
    <citation type="submission" date="2021-06" db="EMBL/GenBank/DDBJ databases">
        <authorList>
            <person name="Palmer J.M."/>
        </authorList>
    </citation>
    <scope>NUCLEOTIDE SEQUENCE [LARGE SCALE GENOMIC DNA]</scope>
    <source>
        <strain evidence="2 3">AS_MEX2019</strain>
        <tissue evidence="2">Muscle</tissue>
    </source>
</reference>
<comment type="caution">
    <text evidence="2">The sequence shown here is derived from an EMBL/GenBank/DDBJ whole genome shotgun (WGS) entry which is preliminary data.</text>
</comment>
<protein>
    <submittedName>
        <fullName evidence="2">Uncharacterized protein</fullName>
    </submittedName>
</protein>
<organism evidence="2 3">
    <name type="scientific">Ameca splendens</name>
    <dbReference type="NCBI Taxonomy" id="208324"/>
    <lineage>
        <taxon>Eukaryota</taxon>
        <taxon>Metazoa</taxon>
        <taxon>Chordata</taxon>
        <taxon>Craniata</taxon>
        <taxon>Vertebrata</taxon>
        <taxon>Euteleostomi</taxon>
        <taxon>Actinopterygii</taxon>
        <taxon>Neopterygii</taxon>
        <taxon>Teleostei</taxon>
        <taxon>Neoteleostei</taxon>
        <taxon>Acanthomorphata</taxon>
        <taxon>Ovalentaria</taxon>
        <taxon>Atherinomorphae</taxon>
        <taxon>Cyprinodontiformes</taxon>
        <taxon>Goodeidae</taxon>
        <taxon>Ameca</taxon>
    </lineage>
</organism>
<feature type="compositionally biased region" description="Polar residues" evidence="1">
    <location>
        <begin position="61"/>
        <end position="72"/>
    </location>
</feature>
<proteinExistence type="predicted"/>
<name>A0ABV1A9H7_9TELE</name>
<feature type="region of interest" description="Disordered" evidence="1">
    <location>
        <begin position="1"/>
        <end position="24"/>
    </location>
</feature>